<sequence>MAGIKMPVQVTGITYKRLNYMAEHNETGKQGEEEAARYLQQKGYEVVYRNFRYQHAEIDLIARKGKLMVFAEVKTRRNLSFGNPEEFVSSTKARLVMRVAEHYIFTKDWRYDVRFDVIAITLKDDEVLVKHIEDAFW</sequence>
<dbReference type="NCBIfam" id="NF009154">
    <property type="entry name" value="PRK12497.3-3"/>
    <property type="match status" value="1"/>
</dbReference>
<dbReference type="NCBIfam" id="NF009150">
    <property type="entry name" value="PRK12497.1-3"/>
    <property type="match status" value="1"/>
</dbReference>
<comment type="similarity">
    <text evidence="1 2">Belongs to the UPF0102 family.</text>
</comment>
<evidence type="ECO:0000256" key="2">
    <source>
        <dbReference type="HAMAP-Rule" id="MF_00048"/>
    </source>
</evidence>
<dbReference type="Pfam" id="PF02021">
    <property type="entry name" value="UPF0102"/>
    <property type="match status" value="1"/>
</dbReference>
<organism evidence="3 4">
    <name type="scientific">Nibrella saemangeumensis</name>
    <dbReference type="NCBI Taxonomy" id="1084526"/>
    <lineage>
        <taxon>Bacteria</taxon>
        <taxon>Pseudomonadati</taxon>
        <taxon>Bacteroidota</taxon>
        <taxon>Cytophagia</taxon>
        <taxon>Cytophagales</taxon>
        <taxon>Spirosomataceae</taxon>
        <taxon>Nibrella</taxon>
    </lineage>
</organism>
<dbReference type="InterPro" id="IPR011856">
    <property type="entry name" value="tRNA_endonuc-like_dom_sf"/>
</dbReference>
<dbReference type="Proteomes" id="UP001501175">
    <property type="component" value="Unassembled WGS sequence"/>
</dbReference>
<name>A0ABP8ME03_9BACT</name>
<reference evidence="4" key="1">
    <citation type="journal article" date="2019" name="Int. J. Syst. Evol. Microbiol.">
        <title>The Global Catalogue of Microorganisms (GCM) 10K type strain sequencing project: providing services to taxonomists for standard genome sequencing and annotation.</title>
        <authorList>
            <consortium name="The Broad Institute Genomics Platform"/>
            <consortium name="The Broad Institute Genome Sequencing Center for Infectious Disease"/>
            <person name="Wu L."/>
            <person name="Ma J."/>
        </authorList>
    </citation>
    <scope>NUCLEOTIDE SEQUENCE [LARGE SCALE GENOMIC DNA]</scope>
    <source>
        <strain evidence="4">JCM 17927</strain>
    </source>
</reference>
<gene>
    <name evidence="3" type="ORF">GCM10023189_08060</name>
</gene>
<evidence type="ECO:0000313" key="3">
    <source>
        <dbReference type="EMBL" id="GAA4449102.1"/>
    </source>
</evidence>
<dbReference type="HAMAP" id="MF_00048">
    <property type="entry name" value="UPF0102"/>
    <property type="match status" value="1"/>
</dbReference>
<dbReference type="PANTHER" id="PTHR34039:SF1">
    <property type="entry name" value="UPF0102 PROTEIN YRAN"/>
    <property type="match status" value="1"/>
</dbReference>
<comment type="caution">
    <text evidence="3">The sequence shown here is derived from an EMBL/GenBank/DDBJ whole genome shotgun (WGS) entry which is preliminary data.</text>
</comment>
<dbReference type="SUPFAM" id="SSF52980">
    <property type="entry name" value="Restriction endonuclease-like"/>
    <property type="match status" value="1"/>
</dbReference>
<dbReference type="Gene3D" id="3.40.1350.10">
    <property type="match status" value="1"/>
</dbReference>
<evidence type="ECO:0000313" key="4">
    <source>
        <dbReference type="Proteomes" id="UP001501175"/>
    </source>
</evidence>
<dbReference type="EMBL" id="BAABHD010000005">
    <property type="protein sequence ID" value="GAA4449102.1"/>
    <property type="molecule type" value="Genomic_DNA"/>
</dbReference>
<dbReference type="CDD" id="cd20736">
    <property type="entry name" value="PoNe_Nuclease"/>
    <property type="match status" value="1"/>
</dbReference>
<dbReference type="InterPro" id="IPR003509">
    <property type="entry name" value="UPF0102_YraN-like"/>
</dbReference>
<protein>
    <recommendedName>
        <fullName evidence="2">UPF0102 protein GCM10023189_08060</fullName>
    </recommendedName>
</protein>
<dbReference type="PANTHER" id="PTHR34039">
    <property type="entry name" value="UPF0102 PROTEIN YRAN"/>
    <property type="match status" value="1"/>
</dbReference>
<proteinExistence type="inferred from homology"/>
<keyword evidence="4" id="KW-1185">Reference proteome</keyword>
<dbReference type="InterPro" id="IPR011335">
    <property type="entry name" value="Restrct_endonuc-II-like"/>
</dbReference>
<evidence type="ECO:0000256" key="1">
    <source>
        <dbReference type="ARBA" id="ARBA00006738"/>
    </source>
</evidence>
<accession>A0ABP8ME03</accession>